<protein>
    <submittedName>
        <fullName evidence="5">Membrane protein</fullName>
    </submittedName>
</protein>
<dbReference type="PANTHER" id="PTHR22911">
    <property type="entry name" value="ACYL-MALONYL CONDENSING ENZYME-RELATED"/>
    <property type="match status" value="1"/>
</dbReference>
<feature type="transmembrane region" description="Helical" evidence="3">
    <location>
        <begin position="269"/>
        <end position="287"/>
    </location>
</feature>
<feature type="transmembrane region" description="Helical" evidence="3">
    <location>
        <begin position="7"/>
        <end position="26"/>
    </location>
</feature>
<keyword evidence="6" id="KW-1185">Reference proteome</keyword>
<keyword evidence="3" id="KW-0812">Transmembrane</keyword>
<comment type="caution">
    <text evidence="5">The sequence shown here is derived from an EMBL/GenBank/DDBJ whole genome shotgun (WGS) entry which is preliminary data.</text>
</comment>
<comment type="similarity">
    <text evidence="2">Belongs to the EamA transporter family.</text>
</comment>
<feature type="transmembrane region" description="Helical" evidence="3">
    <location>
        <begin position="243"/>
        <end position="263"/>
    </location>
</feature>
<dbReference type="Pfam" id="PF00892">
    <property type="entry name" value="EamA"/>
    <property type="match status" value="2"/>
</dbReference>
<proteinExistence type="inferred from homology"/>
<feature type="transmembrane region" description="Helical" evidence="3">
    <location>
        <begin position="182"/>
        <end position="202"/>
    </location>
</feature>
<dbReference type="InterPro" id="IPR037185">
    <property type="entry name" value="EmrE-like"/>
</dbReference>
<evidence type="ECO:0000313" key="6">
    <source>
        <dbReference type="Proteomes" id="UP000622860"/>
    </source>
</evidence>
<feature type="transmembrane region" description="Helical" evidence="3">
    <location>
        <begin position="214"/>
        <end position="236"/>
    </location>
</feature>
<dbReference type="InterPro" id="IPR000620">
    <property type="entry name" value="EamA_dom"/>
</dbReference>
<dbReference type="GO" id="GO:0016020">
    <property type="term" value="C:membrane"/>
    <property type="evidence" value="ECO:0007669"/>
    <property type="project" value="InterPro"/>
</dbReference>
<feature type="transmembrane region" description="Helical" evidence="3">
    <location>
        <begin position="148"/>
        <end position="170"/>
    </location>
</feature>
<feature type="transmembrane region" description="Helical" evidence="3">
    <location>
        <begin position="99"/>
        <end position="117"/>
    </location>
</feature>
<organism evidence="5 6">
    <name type="scientific">Virgibacillus oceani</name>
    <dbReference type="NCBI Taxonomy" id="1479511"/>
    <lineage>
        <taxon>Bacteria</taxon>
        <taxon>Bacillati</taxon>
        <taxon>Bacillota</taxon>
        <taxon>Bacilli</taxon>
        <taxon>Bacillales</taxon>
        <taxon>Bacillaceae</taxon>
        <taxon>Virgibacillus</taxon>
    </lineage>
</organism>
<reference evidence="5" key="1">
    <citation type="journal article" date="2014" name="Int. J. Syst. Evol. Microbiol.">
        <title>Complete genome sequence of Corynebacterium casei LMG S-19264T (=DSM 44701T), isolated from a smear-ripened cheese.</title>
        <authorList>
            <consortium name="US DOE Joint Genome Institute (JGI-PGF)"/>
            <person name="Walter F."/>
            <person name="Albersmeier A."/>
            <person name="Kalinowski J."/>
            <person name="Ruckert C."/>
        </authorList>
    </citation>
    <scope>NUCLEOTIDE SEQUENCE</scope>
    <source>
        <strain evidence="5">CGMCC 1.12754</strain>
    </source>
</reference>
<evidence type="ECO:0000256" key="1">
    <source>
        <dbReference type="ARBA" id="ARBA00004127"/>
    </source>
</evidence>
<dbReference type="AlphaFoldDB" id="A0A917HQT0"/>
<evidence type="ECO:0000256" key="3">
    <source>
        <dbReference type="SAM" id="Phobius"/>
    </source>
</evidence>
<comment type="subcellular location">
    <subcellularLocation>
        <location evidence="1">Endomembrane system</location>
        <topology evidence="1">Multi-pass membrane protein</topology>
    </subcellularLocation>
</comment>
<accession>A0A917HQT0</accession>
<dbReference type="PANTHER" id="PTHR22911:SF76">
    <property type="entry name" value="EAMA DOMAIN-CONTAINING PROTEIN"/>
    <property type="match status" value="1"/>
</dbReference>
<name>A0A917HQT0_9BACI</name>
<feature type="transmembrane region" description="Helical" evidence="3">
    <location>
        <begin position="38"/>
        <end position="57"/>
    </location>
</feature>
<evidence type="ECO:0000256" key="2">
    <source>
        <dbReference type="ARBA" id="ARBA00007362"/>
    </source>
</evidence>
<evidence type="ECO:0000259" key="4">
    <source>
        <dbReference type="Pfam" id="PF00892"/>
    </source>
</evidence>
<feature type="domain" description="EamA" evidence="4">
    <location>
        <begin position="9"/>
        <end position="140"/>
    </location>
</feature>
<dbReference type="SUPFAM" id="SSF103481">
    <property type="entry name" value="Multidrug resistance efflux transporter EmrE"/>
    <property type="match status" value="2"/>
</dbReference>
<evidence type="ECO:0000313" key="5">
    <source>
        <dbReference type="EMBL" id="GGG87669.1"/>
    </source>
</evidence>
<keyword evidence="3" id="KW-0472">Membrane</keyword>
<feature type="transmembrane region" description="Helical" evidence="3">
    <location>
        <begin position="69"/>
        <end position="87"/>
    </location>
</feature>
<dbReference type="Proteomes" id="UP000622860">
    <property type="component" value="Unassembled WGS sequence"/>
</dbReference>
<dbReference type="EMBL" id="BMFR01000027">
    <property type="protein sequence ID" value="GGG87669.1"/>
    <property type="molecule type" value="Genomic_DNA"/>
</dbReference>
<reference evidence="5" key="2">
    <citation type="submission" date="2020-09" db="EMBL/GenBank/DDBJ databases">
        <authorList>
            <person name="Sun Q."/>
            <person name="Zhou Y."/>
        </authorList>
    </citation>
    <scope>NUCLEOTIDE SEQUENCE</scope>
    <source>
        <strain evidence="5">CGMCC 1.12754</strain>
    </source>
</reference>
<sequence>MRIPPFNPYIAVVIGVIAVSSSAVLVKLADSAPAPIIANYRILFAVIIMAPYIFIKYRHEFRTIQKKDWILCTFAGIFLAFHFILWFESLNYTSVASSVVLVTLQPIFAFLGTYLFFKERFSPGAVISMVIALLGSIIISWGDFRISGMAFFGDILALLGAVTVTAYFLMGQNARKRLSLMTYTFVVYGISSLTLILYNLILQNPFFGYPANNWWAFLALAIIPTFFGHTLFNWAIKWVSTSTISMGIVFEPIGASILAYFILDEQITGSQWLGGTIVLSGLFLFIMSTSRKRKVTISQKKI</sequence>
<gene>
    <name evidence="5" type="ORF">GCM10011398_36940</name>
</gene>
<dbReference type="RefSeq" id="WP_188456850.1">
    <property type="nucleotide sequence ID" value="NZ_BMFR01000027.1"/>
</dbReference>
<keyword evidence="3" id="KW-1133">Transmembrane helix</keyword>
<feature type="domain" description="EamA" evidence="4">
    <location>
        <begin position="152"/>
        <end position="286"/>
    </location>
</feature>
<feature type="transmembrane region" description="Helical" evidence="3">
    <location>
        <begin position="124"/>
        <end position="142"/>
    </location>
</feature>